<dbReference type="OrthoDB" id="8613261at2"/>
<dbReference type="CDD" id="cd00093">
    <property type="entry name" value="HTH_XRE"/>
    <property type="match status" value="1"/>
</dbReference>
<dbReference type="Gene3D" id="1.10.260.40">
    <property type="entry name" value="lambda repressor-like DNA-binding domains"/>
    <property type="match status" value="1"/>
</dbReference>
<dbReference type="PROSITE" id="PS50943">
    <property type="entry name" value="HTH_CROC1"/>
    <property type="match status" value="1"/>
</dbReference>
<dbReference type="BioCyc" id="ASP62977:ACIAD_RS10030-MONOMER"/>
<proteinExistence type="predicted"/>
<dbReference type="SUPFAM" id="SSF47413">
    <property type="entry name" value="lambda repressor-like DNA-binding domains"/>
    <property type="match status" value="1"/>
</dbReference>
<dbReference type="InterPro" id="IPR010982">
    <property type="entry name" value="Lambda_DNA-bd_dom_sf"/>
</dbReference>
<dbReference type="HOGENOM" id="CLU_1763984_0_0_6"/>
<dbReference type="STRING" id="202950.GCA_001485005_00201"/>
<reference evidence="2 3" key="1">
    <citation type="journal article" date="2004" name="Nucleic Acids Res.">
        <title>Unique features revealed by the genome sequence of Acinetobacter sp. ADP1, a versatile and naturally transformation competent bacterium.</title>
        <authorList>
            <person name="Barbe V."/>
            <person name="Vallenet D."/>
            <person name="Fonknechten N."/>
            <person name="Kreimeyer A."/>
            <person name="Oztas S."/>
            <person name="Labarre L."/>
            <person name="Cruveiller S."/>
            <person name="Robert C."/>
            <person name="Duprat S."/>
            <person name="Wincker P."/>
            <person name="Ornston L.N."/>
            <person name="Weissenbach J."/>
            <person name="Marliere P."/>
            <person name="Cohen G.N."/>
            <person name="Medigue C."/>
        </authorList>
    </citation>
    <scope>NUCLEOTIDE SEQUENCE [LARGE SCALE GENOMIC DNA]</scope>
    <source>
        <strain evidence="3">ATCC 33305 / BD413 / ADP1</strain>
    </source>
</reference>
<organism evidence="2 3">
    <name type="scientific">Acinetobacter baylyi (strain ATCC 33305 / BD413 / ADP1)</name>
    <dbReference type="NCBI Taxonomy" id="62977"/>
    <lineage>
        <taxon>Bacteria</taxon>
        <taxon>Pseudomonadati</taxon>
        <taxon>Pseudomonadota</taxon>
        <taxon>Gammaproteobacteria</taxon>
        <taxon>Moraxellales</taxon>
        <taxon>Moraxellaceae</taxon>
        <taxon>Acinetobacter</taxon>
    </lineage>
</organism>
<dbReference type="KEGG" id="aci:ACIAD2190"/>
<name>Q6FAC4_ACIAD</name>
<dbReference type="EMBL" id="CR543861">
    <property type="protein sequence ID" value="CAG68989.1"/>
    <property type="molecule type" value="Genomic_DNA"/>
</dbReference>
<evidence type="ECO:0000313" key="3">
    <source>
        <dbReference type="Proteomes" id="UP000000430"/>
    </source>
</evidence>
<dbReference type="InterPro" id="IPR001387">
    <property type="entry name" value="Cro/C1-type_HTH"/>
</dbReference>
<dbReference type="AlphaFoldDB" id="Q6FAC4"/>
<dbReference type="SMART" id="SM00530">
    <property type="entry name" value="HTH_XRE"/>
    <property type="match status" value="1"/>
</dbReference>
<dbReference type="Proteomes" id="UP000000430">
    <property type="component" value="Chromosome"/>
</dbReference>
<evidence type="ECO:0000313" key="2">
    <source>
        <dbReference type="EMBL" id="CAG68989.1"/>
    </source>
</evidence>
<dbReference type="GO" id="GO:0003677">
    <property type="term" value="F:DNA binding"/>
    <property type="evidence" value="ECO:0007669"/>
    <property type="project" value="InterPro"/>
</dbReference>
<gene>
    <name evidence="2" type="ordered locus">ACIAD2190</name>
</gene>
<sequence>MLGFPNRLGKIMKTLAERLKYAMEILPPKKIKGVELARVVGVKPPSVSDWLSGKSRSMEGENLLRAAKFLDVNPVWLATGTGKPKTTTEDGSNLFLIEEPNSVEIPNQDIRQLVDSLLLLDSKGRLSPELIKAIRATIDISINSLNN</sequence>
<protein>
    <submittedName>
        <fullName evidence="2">Putative prophage transcriptional repressor</fullName>
    </submittedName>
</protein>
<evidence type="ECO:0000259" key="1">
    <source>
        <dbReference type="PROSITE" id="PS50943"/>
    </source>
</evidence>
<dbReference type="eggNOG" id="COG4197">
    <property type="taxonomic scope" value="Bacteria"/>
</dbReference>
<accession>Q6FAC4</accession>
<feature type="domain" description="HTH cro/C1-type" evidence="1">
    <location>
        <begin position="35"/>
        <end position="77"/>
    </location>
</feature>
<dbReference type="Pfam" id="PF01381">
    <property type="entry name" value="HTH_3"/>
    <property type="match status" value="1"/>
</dbReference>